<comment type="caution">
    <text evidence="9">The sequence shown here is derived from an EMBL/GenBank/DDBJ whole genome shotgun (WGS) entry which is preliminary data.</text>
</comment>
<dbReference type="PANTHER" id="PTHR12318:SF0">
    <property type="entry name" value="ACYL-COENZYME A DIPHOSPHATASE NUDT19"/>
    <property type="match status" value="1"/>
</dbReference>
<evidence type="ECO:0000256" key="2">
    <source>
        <dbReference type="ARBA" id="ARBA00001946"/>
    </source>
</evidence>
<comment type="cofactor">
    <cofactor evidence="2">
        <name>Mg(2+)</name>
        <dbReference type="ChEBI" id="CHEBI:18420"/>
    </cofactor>
</comment>
<dbReference type="CDD" id="cd18870">
    <property type="entry name" value="NUDIX_AcylCoAdiphos_Nudt19"/>
    <property type="match status" value="1"/>
</dbReference>
<dbReference type="PANTHER" id="PTHR12318">
    <property type="entry name" value="TESTOSTERONE-REGULATED PROTEIN RP2"/>
    <property type="match status" value="1"/>
</dbReference>
<dbReference type="PROSITE" id="PS51462">
    <property type="entry name" value="NUDIX"/>
    <property type="match status" value="1"/>
</dbReference>
<feature type="domain" description="Nudix hydrolase" evidence="8">
    <location>
        <begin position="14"/>
        <end position="221"/>
    </location>
</feature>
<organism evidence="9 10">
    <name type="scientific">Phyllosticta capitalensis</name>
    <dbReference type="NCBI Taxonomy" id="121624"/>
    <lineage>
        <taxon>Eukaryota</taxon>
        <taxon>Fungi</taxon>
        <taxon>Dikarya</taxon>
        <taxon>Ascomycota</taxon>
        <taxon>Pezizomycotina</taxon>
        <taxon>Dothideomycetes</taxon>
        <taxon>Dothideomycetes incertae sedis</taxon>
        <taxon>Botryosphaeriales</taxon>
        <taxon>Phyllostictaceae</taxon>
        <taxon>Phyllosticta</taxon>
    </lineage>
</organism>
<evidence type="ECO:0000256" key="5">
    <source>
        <dbReference type="ARBA" id="ARBA00022842"/>
    </source>
</evidence>
<dbReference type="InterPro" id="IPR015797">
    <property type="entry name" value="NUDIX_hydrolase-like_dom_sf"/>
</dbReference>
<gene>
    <name evidence="9" type="ORF">HDK90DRAFT_502060</name>
</gene>
<comment type="cofactor">
    <cofactor evidence="1">
        <name>Mn(2+)</name>
        <dbReference type="ChEBI" id="CHEBI:29035"/>
    </cofactor>
</comment>
<evidence type="ECO:0000256" key="7">
    <source>
        <dbReference type="SAM" id="MobiDB-lite"/>
    </source>
</evidence>
<name>A0ABR1YVJ2_9PEZI</name>
<evidence type="ECO:0000256" key="6">
    <source>
        <dbReference type="ARBA" id="ARBA00023211"/>
    </source>
</evidence>
<evidence type="ECO:0000313" key="10">
    <source>
        <dbReference type="Proteomes" id="UP001492380"/>
    </source>
</evidence>
<dbReference type="Gene3D" id="3.90.79.10">
    <property type="entry name" value="Nucleoside Triphosphate Pyrophosphohydrolase"/>
    <property type="match status" value="1"/>
</dbReference>
<dbReference type="SUPFAM" id="SSF55811">
    <property type="entry name" value="Nudix"/>
    <property type="match status" value="1"/>
</dbReference>
<feature type="region of interest" description="Disordered" evidence="7">
    <location>
        <begin position="1"/>
        <end position="21"/>
    </location>
</feature>
<accession>A0ABR1YVJ2</accession>
<dbReference type="InterPro" id="IPR039121">
    <property type="entry name" value="NUDT19"/>
</dbReference>
<keyword evidence="6" id="KW-0464">Manganese</keyword>
<evidence type="ECO:0000256" key="3">
    <source>
        <dbReference type="ARBA" id="ARBA00022723"/>
    </source>
</evidence>
<evidence type="ECO:0000313" key="9">
    <source>
        <dbReference type="EMBL" id="KAK8240222.1"/>
    </source>
</evidence>
<reference evidence="9 10" key="1">
    <citation type="submission" date="2024-04" db="EMBL/GenBank/DDBJ databases">
        <title>Phyllosticta paracitricarpa is synonymous to the EU quarantine fungus P. citricarpa based on phylogenomic analyses.</title>
        <authorList>
            <consortium name="Lawrence Berkeley National Laboratory"/>
            <person name="Van Ingen-Buijs V.A."/>
            <person name="Van Westerhoven A.C."/>
            <person name="Haridas S."/>
            <person name="Skiadas P."/>
            <person name="Martin F."/>
            <person name="Groenewald J.Z."/>
            <person name="Crous P.W."/>
            <person name="Seidl M.F."/>
        </authorList>
    </citation>
    <scope>NUCLEOTIDE SEQUENCE [LARGE SCALE GENOMIC DNA]</scope>
    <source>
        <strain evidence="9 10">CBS 123374</strain>
    </source>
</reference>
<dbReference type="InterPro" id="IPR000086">
    <property type="entry name" value="NUDIX_hydrolase_dom"/>
</dbReference>
<keyword evidence="10" id="KW-1185">Reference proteome</keyword>
<evidence type="ECO:0000259" key="8">
    <source>
        <dbReference type="PROSITE" id="PS51462"/>
    </source>
</evidence>
<keyword evidence="3" id="KW-0479">Metal-binding</keyword>
<protein>
    <recommendedName>
        <fullName evidence="8">Nudix hydrolase domain-containing protein</fullName>
    </recommendedName>
</protein>
<dbReference type="Proteomes" id="UP001492380">
    <property type="component" value="Unassembled WGS sequence"/>
</dbReference>
<keyword evidence="4" id="KW-0378">Hydrolase</keyword>
<proteinExistence type="predicted"/>
<evidence type="ECO:0000256" key="1">
    <source>
        <dbReference type="ARBA" id="ARBA00001936"/>
    </source>
</evidence>
<sequence>MPRSSKSRQKPPSPPRPSASILLVSPANEILLLHRVQTSSSFPSAHVFPGGNCSATHDGEIPGVDDEARHRDGDVYRWAAIRECFEESGLLLARKRGQDGLVSVPEEQREKARKDVHAGTRRFKDVLVERDAEADLENLIPFTRWITPTNVPKRFTTQMYLYLMPLLSSSPSLPSSDEAVLPLPTSDGGIEHTAARFLPAQDWLSQARADEIILFPPQFFLLHLVSEFLIPSSSSGASSLDRETLQKQRSALLSFIDTHKWGNKCISPSFLTKTSDGRAVLGLDKSGPEIEAMKKGGREGTSEWVVFVDFRKEGPRRVEVGKRDEVLKEVRESGKSARL</sequence>
<evidence type="ECO:0000256" key="4">
    <source>
        <dbReference type="ARBA" id="ARBA00022801"/>
    </source>
</evidence>
<dbReference type="EMBL" id="JBBWRZ010000003">
    <property type="protein sequence ID" value="KAK8240222.1"/>
    <property type="molecule type" value="Genomic_DNA"/>
</dbReference>
<keyword evidence="5" id="KW-0460">Magnesium</keyword>